<keyword evidence="4" id="KW-0482">Metalloprotease</keyword>
<gene>
    <name evidence="4" type="ORF">G6R27_04675</name>
</gene>
<keyword evidence="2" id="KW-0472">Membrane</keyword>
<feature type="transmembrane region" description="Helical" evidence="2">
    <location>
        <begin position="59"/>
        <end position="77"/>
    </location>
</feature>
<dbReference type="RefSeq" id="WP_213819912.1">
    <property type="nucleotide sequence ID" value="NZ_JAAMFI010000002.1"/>
</dbReference>
<proteinExistence type="inferred from homology"/>
<dbReference type="InterPro" id="IPR052710">
    <property type="entry name" value="CAAX_protease"/>
</dbReference>
<dbReference type="EMBL" id="JAAMFI010000002">
    <property type="protein sequence ID" value="MBS9335323.1"/>
    <property type="molecule type" value="Genomic_DNA"/>
</dbReference>
<dbReference type="InterPro" id="IPR003675">
    <property type="entry name" value="Rce1/LyrA-like_dom"/>
</dbReference>
<comment type="similarity">
    <text evidence="1">Belongs to the UPF0177 family.</text>
</comment>
<keyword evidence="4" id="KW-0378">Hydrolase</keyword>
<keyword evidence="5" id="KW-1185">Reference proteome</keyword>
<comment type="caution">
    <text evidence="4">The sequence shown here is derived from an EMBL/GenBank/DDBJ whole genome shotgun (WGS) entry which is preliminary data.</text>
</comment>
<feature type="transmembrane region" description="Helical" evidence="2">
    <location>
        <begin position="30"/>
        <end position="53"/>
    </location>
</feature>
<feature type="transmembrane region" description="Helical" evidence="2">
    <location>
        <begin position="213"/>
        <end position="232"/>
    </location>
</feature>
<reference evidence="4 5" key="1">
    <citation type="submission" date="2020-02" db="EMBL/GenBank/DDBJ databases">
        <title>Fructobacillus sp. isolated from paper mulberry of Taiwan.</title>
        <authorList>
            <person name="Lin S.-T."/>
        </authorList>
    </citation>
    <scope>NUCLEOTIDE SEQUENCE [LARGE SCALE GENOMIC DNA]</scope>
    <source>
        <strain evidence="4 5">M1-10</strain>
    </source>
</reference>
<evidence type="ECO:0000313" key="4">
    <source>
        <dbReference type="EMBL" id="MBS9335323.1"/>
    </source>
</evidence>
<dbReference type="Proteomes" id="UP001519418">
    <property type="component" value="Unassembled WGS sequence"/>
</dbReference>
<keyword evidence="4" id="KW-0645">Protease</keyword>
<keyword evidence="2" id="KW-1133">Transmembrane helix</keyword>
<sequence>MVENEKKSFLDRHLKMVTGLRIGLMSTGKVLSWAAFFCFEFIAMALIQSSVFMSGRARLIALVAGLLLSVGFIRLGLQAMHQKRQVIRPFANPIARVKAIKWPTWIEIGQIIGVYVIAMAVIIIWNTAQNVFFEKWASSTTENQAAIDQLMNAGGWYSNVVLSLVIVLLGPILEELLFRGLFFRYFKWEKAPYVTVLLSGLFFGLYHLGSYTWVSLLDLPPYLILGVALAYVYQKTDKLSSSMLLHIVHNGWVQAASLWMIVYH</sequence>
<evidence type="ECO:0000256" key="1">
    <source>
        <dbReference type="ARBA" id="ARBA00009067"/>
    </source>
</evidence>
<dbReference type="GO" id="GO:0008237">
    <property type="term" value="F:metallopeptidase activity"/>
    <property type="evidence" value="ECO:0007669"/>
    <property type="project" value="UniProtKB-KW"/>
</dbReference>
<dbReference type="PANTHER" id="PTHR36435">
    <property type="entry name" value="SLR1288 PROTEIN"/>
    <property type="match status" value="1"/>
</dbReference>
<organism evidence="4 5">
    <name type="scientific">Fructobacillus papyriferae</name>
    <dbReference type="NCBI Taxonomy" id="2713171"/>
    <lineage>
        <taxon>Bacteria</taxon>
        <taxon>Bacillati</taxon>
        <taxon>Bacillota</taxon>
        <taxon>Bacilli</taxon>
        <taxon>Lactobacillales</taxon>
        <taxon>Lactobacillaceae</taxon>
        <taxon>Fructobacillus</taxon>
    </lineage>
</organism>
<name>A0ABS5QQ57_9LACO</name>
<evidence type="ECO:0000259" key="3">
    <source>
        <dbReference type="Pfam" id="PF02517"/>
    </source>
</evidence>
<keyword evidence="2" id="KW-0812">Transmembrane</keyword>
<feature type="domain" description="CAAX prenyl protease 2/Lysostaphin resistance protein A-like" evidence="3">
    <location>
        <begin position="159"/>
        <end position="251"/>
    </location>
</feature>
<feature type="transmembrane region" description="Helical" evidence="2">
    <location>
        <begin position="105"/>
        <end position="125"/>
    </location>
</feature>
<dbReference type="PANTHER" id="PTHR36435:SF1">
    <property type="entry name" value="CAAX AMINO TERMINAL PROTEASE FAMILY PROTEIN"/>
    <property type="match status" value="1"/>
</dbReference>
<evidence type="ECO:0000256" key="2">
    <source>
        <dbReference type="SAM" id="Phobius"/>
    </source>
</evidence>
<protein>
    <submittedName>
        <fullName evidence="4">CPBP family intramembrane metalloprotease</fullName>
    </submittedName>
</protein>
<feature type="transmembrane region" description="Helical" evidence="2">
    <location>
        <begin position="156"/>
        <end position="178"/>
    </location>
</feature>
<dbReference type="Pfam" id="PF02517">
    <property type="entry name" value="Rce1-like"/>
    <property type="match status" value="1"/>
</dbReference>
<evidence type="ECO:0000313" key="5">
    <source>
        <dbReference type="Proteomes" id="UP001519418"/>
    </source>
</evidence>
<accession>A0ABS5QQ57</accession>